<dbReference type="EMBL" id="ATFE01000013">
    <property type="protein sequence ID" value="EPF28052.1"/>
    <property type="molecule type" value="Genomic_DNA"/>
</dbReference>
<sequence>MLKIGGNHTFEDDWNGRQSCLMYFKKDGSASWSVDVGFAKGNFRGETIAPSICINRIGTNKNSAAELIGESFSVMTIEESDDREDSFYIYEHEPIVSYKLKILEIRNSKAHIQCSGILIVDGYAEPYEQEKFEIDSWIPVIRAEDLIPRRSAS</sequence>
<evidence type="ECO:0000313" key="1">
    <source>
        <dbReference type="EMBL" id="EPF28052.1"/>
    </source>
</evidence>
<protein>
    <submittedName>
        <fullName evidence="1">Uncharacterized protein</fullName>
    </submittedName>
</protein>
<reference evidence="1 2" key="1">
    <citation type="submission" date="2013-04" db="EMBL/GenBank/DDBJ databases">
        <title>The Genome Sequence of Treponema medium ATCC 700293.</title>
        <authorList>
            <consortium name="The Broad Institute Genomics Platform"/>
            <person name="Earl A."/>
            <person name="Ward D."/>
            <person name="Feldgarden M."/>
            <person name="Gevers D."/>
            <person name="Leonetti C."/>
            <person name="Blanton J.M."/>
            <person name="Dewhirst F.E."/>
            <person name="Izard J."/>
            <person name="Walker B."/>
            <person name="Young S."/>
            <person name="Zeng Q."/>
            <person name="Gargeya S."/>
            <person name="Fitzgerald M."/>
            <person name="Haas B."/>
            <person name="Abouelleil A."/>
            <person name="Allen A.W."/>
            <person name="Alvarado L."/>
            <person name="Arachchi H.M."/>
            <person name="Berlin A.M."/>
            <person name="Chapman S.B."/>
            <person name="Gainer-Dewar J."/>
            <person name="Goldberg J."/>
            <person name="Griggs A."/>
            <person name="Gujja S."/>
            <person name="Hansen M."/>
            <person name="Howarth C."/>
            <person name="Imamovic A."/>
            <person name="Ireland A."/>
            <person name="Larimer J."/>
            <person name="McCowan C."/>
            <person name="Murphy C."/>
            <person name="Pearson M."/>
            <person name="Poon T.W."/>
            <person name="Priest M."/>
            <person name="Roberts A."/>
            <person name="Saif S."/>
            <person name="Shea T."/>
            <person name="Sisk P."/>
            <person name="Sykes S."/>
            <person name="Wortman J."/>
            <person name="Nusbaum C."/>
            <person name="Birren B."/>
        </authorList>
    </citation>
    <scope>NUCLEOTIDE SEQUENCE [LARGE SCALE GENOMIC DNA]</scope>
    <source>
        <strain evidence="1 2">ATCC 700293</strain>
    </source>
</reference>
<dbReference type="Proteomes" id="UP000014634">
    <property type="component" value="Unassembled WGS sequence"/>
</dbReference>
<comment type="caution">
    <text evidence="1">The sequence shown here is derived from an EMBL/GenBank/DDBJ whole genome shotgun (WGS) entry which is preliminary data.</text>
</comment>
<accession>A0AA87NQJ9</accession>
<dbReference type="AlphaFoldDB" id="A0AA87NQJ9"/>
<organism evidence="1 2">
    <name type="scientific">Treponema medium ATCC 700293</name>
    <dbReference type="NCBI Taxonomy" id="1125700"/>
    <lineage>
        <taxon>Bacteria</taxon>
        <taxon>Pseudomonadati</taxon>
        <taxon>Spirochaetota</taxon>
        <taxon>Spirochaetia</taxon>
        <taxon>Spirochaetales</taxon>
        <taxon>Treponemataceae</taxon>
        <taxon>Treponema</taxon>
    </lineage>
</organism>
<proteinExistence type="predicted"/>
<dbReference type="RefSeq" id="WP_016523676.1">
    <property type="nucleotide sequence ID" value="NZ_KE332517.1"/>
</dbReference>
<evidence type="ECO:0000313" key="2">
    <source>
        <dbReference type="Proteomes" id="UP000014634"/>
    </source>
</evidence>
<name>A0AA87NQJ9_TREMD</name>
<gene>
    <name evidence="1" type="ORF">HMPREF9195_01743</name>
</gene>